<dbReference type="KEGG" id="mng:MNEG_0570"/>
<dbReference type="EC" id="2.7.12.2" evidence="6"/>
<dbReference type="PANTHER" id="PTHR48013:SF9">
    <property type="entry name" value="DUAL SPECIFICITY MITOGEN-ACTIVATED PROTEIN KINASE KINASE 5"/>
    <property type="match status" value="1"/>
</dbReference>
<dbReference type="InterPro" id="IPR002075">
    <property type="entry name" value="NTF2_dom"/>
</dbReference>
<dbReference type="Gene3D" id="1.10.510.10">
    <property type="entry name" value="Transferase(Phosphotransferase) domain 1"/>
    <property type="match status" value="1"/>
</dbReference>
<dbReference type="InterPro" id="IPR032710">
    <property type="entry name" value="NTF2-like_dom_sf"/>
</dbReference>
<dbReference type="Pfam" id="PF00069">
    <property type="entry name" value="Pkinase"/>
    <property type="match status" value="1"/>
</dbReference>
<dbReference type="STRING" id="145388.A0A0D2KAW8"/>
<evidence type="ECO:0000256" key="1">
    <source>
        <dbReference type="ARBA" id="ARBA00022679"/>
    </source>
</evidence>
<dbReference type="InterPro" id="IPR011009">
    <property type="entry name" value="Kinase-like_dom_sf"/>
</dbReference>
<evidence type="ECO:0000256" key="4">
    <source>
        <dbReference type="ARBA" id="ARBA00022840"/>
    </source>
</evidence>
<dbReference type="AlphaFoldDB" id="A0A0D2KAW8"/>
<evidence type="ECO:0000256" key="5">
    <source>
        <dbReference type="ARBA" id="ARBA00038035"/>
    </source>
</evidence>
<evidence type="ECO:0000256" key="6">
    <source>
        <dbReference type="ARBA" id="ARBA00038999"/>
    </source>
</evidence>
<reference evidence="13 14" key="1">
    <citation type="journal article" date="2013" name="BMC Genomics">
        <title>Reconstruction of the lipid metabolism for the microalga Monoraphidium neglectum from its genome sequence reveals characteristics suitable for biofuel production.</title>
        <authorList>
            <person name="Bogen C."/>
            <person name="Al-Dilaimi A."/>
            <person name="Albersmeier A."/>
            <person name="Wichmann J."/>
            <person name="Grundmann M."/>
            <person name="Rupp O."/>
            <person name="Lauersen K.J."/>
            <person name="Blifernez-Klassen O."/>
            <person name="Kalinowski J."/>
            <person name="Goesmann A."/>
            <person name="Mussgnug J.H."/>
            <person name="Kruse O."/>
        </authorList>
    </citation>
    <scope>NUCLEOTIDE SEQUENCE [LARGE SCALE GENOMIC DNA]</scope>
    <source>
        <strain evidence="13 14">SAG 48.87</strain>
    </source>
</reference>
<dbReference type="Proteomes" id="UP000054498">
    <property type="component" value="Unassembled WGS sequence"/>
</dbReference>
<organism evidence="13 14">
    <name type="scientific">Monoraphidium neglectum</name>
    <dbReference type="NCBI Taxonomy" id="145388"/>
    <lineage>
        <taxon>Eukaryota</taxon>
        <taxon>Viridiplantae</taxon>
        <taxon>Chlorophyta</taxon>
        <taxon>core chlorophytes</taxon>
        <taxon>Chlorophyceae</taxon>
        <taxon>CS clade</taxon>
        <taxon>Sphaeropleales</taxon>
        <taxon>Selenastraceae</taxon>
        <taxon>Monoraphidium</taxon>
    </lineage>
</organism>
<evidence type="ECO:0000256" key="9">
    <source>
        <dbReference type="ARBA" id="ARBA00051693"/>
    </source>
</evidence>
<evidence type="ECO:0000259" key="11">
    <source>
        <dbReference type="PROSITE" id="PS50011"/>
    </source>
</evidence>
<dbReference type="InterPro" id="IPR000719">
    <property type="entry name" value="Prot_kinase_dom"/>
</dbReference>
<dbReference type="InterPro" id="IPR018222">
    <property type="entry name" value="Nuclear_transport_factor_2_euk"/>
</dbReference>
<accession>A0A0D2KAW8</accession>
<keyword evidence="1" id="KW-0808">Transferase</keyword>
<protein>
    <recommendedName>
        <fullName evidence="6">mitogen-activated protein kinase kinase</fullName>
        <ecNumber evidence="6">2.7.12.2</ecNumber>
    </recommendedName>
</protein>
<evidence type="ECO:0000313" key="13">
    <source>
        <dbReference type="EMBL" id="KIZ07383.1"/>
    </source>
</evidence>
<dbReference type="Pfam" id="PF02136">
    <property type="entry name" value="NTF2"/>
    <property type="match status" value="1"/>
</dbReference>
<dbReference type="PROSITE" id="PS50011">
    <property type="entry name" value="PROTEIN_KINASE_DOM"/>
    <property type="match status" value="1"/>
</dbReference>
<dbReference type="SUPFAM" id="SSF56112">
    <property type="entry name" value="Protein kinase-like (PK-like)"/>
    <property type="match status" value="1"/>
</dbReference>
<dbReference type="RefSeq" id="XP_013906402.1">
    <property type="nucleotide sequence ID" value="XM_014050948.1"/>
</dbReference>
<comment type="catalytic activity">
    <reaction evidence="8">
        <text>L-threonyl-[protein] + ATP = O-phospho-L-threonyl-[protein] + ADP + H(+)</text>
        <dbReference type="Rhea" id="RHEA:46608"/>
        <dbReference type="Rhea" id="RHEA-COMP:11060"/>
        <dbReference type="Rhea" id="RHEA-COMP:11605"/>
        <dbReference type="ChEBI" id="CHEBI:15378"/>
        <dbReference type="ChEBI" id="CHEBI:30013"/>
        <dbReference type="ChEBI" id="CHEBI:30616"/>
        <dbReference type="ChEBI" id="CHEBI:61977"/>
        <dbReference type="ChEBI" id="CHEBI:456216"/>
        <dbReference type="EC" id="2.7.12.2"/>
    </reaction>
</comment>
<evidence type="ECO:0000259" key="12">
    <source>
        <dbReference type="PROSITE" id="PS50177"/>
    </source>
</evidence>
<comment type="similarity">
    <text evidence="5">Belongs to the protein kinase superfamily. STE Ser/Thr protein kinase family. MAP kinase kinase subfamily.</text>
</comment>
<dbReference type="EMBL" id="KK100267">
    <property type="protein sequence ID" value="KIZ07383.1"/>
    <property type="molecule type" value="Genomic_DNA"/>
</dbReference>
<dbReference type="PANTHER" id="PTHR48013">
    <property type="entry name" value="DUAL SPECIFICITY MITOGEN-ACTIVATED PROTEIN KINASE KINASE 5-RELATED"/>
    <property type="match status" value="1"/>
</dbReference>
<dbReference type="PROSITE" id="PS00107">
    <property type="entry name" value="PROTEIN_KINASE_ATP"/>
    <property type="match status" value="1"/>
</dbReference>
<dbReference type="GeneID" id="25726688"/>
<keyword evidence="2 10" id="KW-0547">Nucleotide-binding</keyword>
<feature type="binding site" evidence="10">
    <location>
        <position position="73"/>
    </location>
    <ligand>
        <name>ATP</name>
        <dbReference type="ChEBI" id="CHEBI:30616"/>
    </ligand>
</feature>
<dbReference type="Gene3D" id="3.10.450.50">
    <property type="match status" value="1"/>
</dbReference>
<evidence type="ECO:0000313" key="14">
    <source>
        <dbReference type="Proteomes" id="UP000054498"/>
    </source>
</evidence>
<sequence length="454" mass="48641">MGSNGAVTVLSKSITPYQFSSEGMIKAASRQQPQHHYRVSEADMFVIKTLGRGASSVVFKSFLIREGKFVALKKINILQKETRQQMMNDVKALCDAPNVPGLINFYGAYHVPDSGQPQISIVLEYMDGGSLADVLRKVGVIPEGILSRITARVLQGLAFLHRKHLPANILMSLQGEAKIADFGISAFVANTVANVTYMSPERIEGKPYSFPADIWSLGLVLVEAATGRYPYDAHSGPVELMIQRRPRAEQLLQHPFVTRHAVGAPGAGDAGEGRRFMSVMVDPLERMDEISFQFAWMYYASLSKGPQGLRRLGGLYSSTSVLHHEGTVCCGREAIVARQQQYAAAGASDAVWHIKTVDSQPLGVDGTILVHVDGRVSRGGSGRDAGGSAAWTANSGECSCSGDDGPDLGTATASGSSSGGAAALSVPFAESFILKRSPTGGEYFITNQAMRTLL</sequence>
<gene>
    <name evidence="13" type="ORF">MNEG_0570</name>
</gene>
<keyword evidence="14" id="KW-1185">Reference proteome</keyword>
<dbReference type="GO" id="GO:0004708">
    <property type="term" value="F:MAP kinase kinase activity"/>
    <property type="evidence" value="ECO:0007669"/>
    <property type="project" value="UniProtKB-EC"/>
</dbReference>
<comment type="catalytic activity">
    <reaction evidence="9">
        <text>L-tyrosyl-[protein] + ATP = O-phospho-L-tyrosyl-[protein] + ADP + H(+)</text>
        <dbReference type="Rhea" id="RHEA:10596"/>
        <dbReference type="Rhea" id="RHEA-COMP:10136"/>
        <dbReference type="Rhea" id="RHEA-COMP:20101"/>
        <dbReference type="ChEBI" id="CHEBI:15378"/>
        <dbReference type="ChEBI" id="CHEBI:30616"/>
        <dbReference type="ChEBI" id="CHEBI:46858"/>
        <dbReference type="ChEBI" id="CHEBI:61978"/>
        <dbReference type="ChEBI" id="CHEBI:456216"/>
        <dbReference type="EC" id="2.7.12.2"/>
    </reaction>
</comment>
<comment type="catalytic activity">
    <reaction evidence="7">
        <text>L-seryl-[protein] + ATP = O-phospho-L-seryl-[protein] + ADP + H(+)</text>
        <dbReference type="Rhea" id="RHEA:17989"/>
        <dbReference type="Rhea" id="RHEA-COMP:9863"/>
        <dbReference type="Rhea" id="RHEA-COMP:11604"/>
        <dbReference type="ChEBI" id="CHEBI:15378"/>
        <dbReference type="ChEBI" id="CHEBI:29999"/>
        <dbReference type="ChEBI" id="CHEBI:30616"/>
        <dbReference type="ChEBI" id="CHEBI:83421"/>
        <dbReference type="ChEBI" id="CHEBI:456216"/>
        <dbReference type="EC" id="2.7.12.2"/>
    </reaction>
</comment>
<feature type="domain" description="NTF2" evidence="12">
    <location>
        <begin position="290"/>
        <end position="452"/>
    </location>
</feature>
<keyword evidence="4 10" id="KW-0067">ATP-binding</keyword>
<dbReference type="GO" id="GO:0005524">
    <property type="term" value="F:ATP binding"/>
    <property type="evidence" value="ECO:0007669"/>
    <property type="project" value="UniProtKB-UniRule"/>
</dbReference>
<keyword evidence="3" id="KW-0418">Kinase</keyword>
<dbReference type="SUPFAM" id="SSF54427">
    <property type="entry name" value="NTF2-like"/>
    <property type="match status" value="1"/>
</dbReference>
<dbReference type="PROSITE" id="PS50177">
    <property type="entry name" value="NTF2_DOMAIN"/>
    <property type="match status" value="1"/>
</dbReference>
<dbReference type="InterPro" id="IPR017441">
    <property type="entry name" value="Protein_kinase_ATP_BS"/>
</dbReference>
<evidence type="ECO:0000256" key="10">
    <source>
        <dbReference type="PROSITE-ProRule" id="PRU10141"/>
    </source>
</evidence>
<proteinExistence type="inferred from homology"/>
<evidence type="ECO:0000256" key="2">
    <source>
        <dbReference type="ARBA" id="ARBA00022741"/>
    </source>
</evidence>
<evidence type="ECO:0000256" key="7">
    <source>
        <dbReference type="ARBA" id="ARBA00049014"/>
    </source>
</evidence>
<feature type="domain" description="Protein kinase" evidence="11">
    <location>
        <begin position="44"/>
        <end position="297"/>
    </location>
</feature>
<evidence type="ECO:0000256" key="8">
    <source>
        <dbReference type="ARBA" id="ARBA00049299"/>
    </source>
</evidence>
<dbReference type="Gene3D" id="3.30.200.20">
    <property type="entry name" value="Phosphorylase Kinase, domain 1"/>
    <property type="match status" value="1"/>
</dbReference>
<evidence type="ECO:0000256" key="3">
    <source>
        <dbReference type="ARBA" id="ARBA00022777"/>
    </source>
</evidence>
<name>A0A0D2KAW8_9CHLO</name>
<dbReference type="OrthoDB" id="10252354at2759"/>